<gene>
    <name evidence="1" type="ORF">ACI1P1_16960</name>
</gene>
<organism evidence="1 2">
    <name type="scientific">Paenibacillus mesotrionivorans</name>
    <dbReference type="NCBI Taxonomy" id="3160968"/>
    <lineage>
        <taxon>Bacteria</taxon>
        <taxon>Bacillati</taxon>
        <taxon>Bacillota</taxon>
        <taxon>Bacilli</taxon>
        <taxon>Bacillales</taxon>
        <taxon>Paenibacillaceae</taxon>
        <taxon>Paenibacillus</taxon>
    </lineage>
</organism>
<keyword evidence="2" id="KW-1185">Reference proteome</keyword>
<comment type="caution">
    <text evidence="1">The sequence shown here is derived from an EMBL/GenBank/DDBJ whole genome shotgun (WGS) entry which is preliminary data.</text>
</comment>
<evidence type="ECO:0000313" key="2">
    <source>
        <dbReference type="Proteomes" id="UP001631969"/>
    </source>
</evidence>
<name>A0ACC7NYY4_9BACL</name>
<dbReference type="Proteomes" id="UP001631969">
    <property type="component" value="Unassembled WGS sequence"/>
</dbReference>
<reference evidence="1" key="1">
    <citation type="submission" date="2024-12" db="EMBL/GenBank/DDBJ databases">
        <authorList>
            <person name="Wu N."/>
        </authorList>
    </citation>
    <scope>NUCLEOTIDE SEQUENCE</scope>
    <source>
        <strain evidence="1">P15</strain>
    </source>
</reference>
<proteinExistence type="predicted"/>
<dbReference type="EMBL" id="JBJURJ010000011">
    <property type="protein sequence ID" value="MFM9329989.1"/>
    <property type="molecule type" value="Genomic_DNA"/>
</dbReference>
<accession>A0ACC7NYY4</accession>
<evidence type="ECO:0000313" key="1">
    <source>
        <dbReference type="EMBL" id="MFM9329989.1"/>
    </source>
</evidence>
<protein>
    <submittedName>
        <fullName evidence="1">GlsB/YeaQ/YmgE family stress response membrane protein</fullName>
    </submittedName>
</protein>
<sequence length="85" mass="8869">MGFIWSLIIGGVIGWLAGVILGRDIPGGVIGNIIAGFIGAWLGSLIMGEFGPVIGGFYFVPALIGAVVVVFLTSLILRNTSRRHS</sequence>